<dbReference type="AlphaFoldDB" id="A0AAP9KBR4"/>
<reference evidence="2 3" key="1">
    <citation type="journal article" date="2015" name="Genome Announc.">
        <title>Draft Genome Sequence of Vibrio owensii Strain SH-14, Which Causes Shrimp Acute Hepatopancreatic Necrosis Disease.</title>
        <authorList>
            <person name="Liu L."/>
            <person name="Xiao J."/>
            <person name="Xia X."/>
            <person name="Pan Y."/>
            <person name="Yan S."/>
            <person name="Wang Y."/>
        </authorList>
    </citation>
    <scope>NUCLEOTIDE SEQUENCE [LARGE SCALE GENOMIC DNA]</scope>
    <source>
        <strain evidence="2 3">SH14</strain>
    </source>
</reference>
<dbReference type="InterPro" id="IPR016181">
    <property type="entry name" value="Acyl_CoA_acyltransferase"/>
</dbReference>
<dbReference type="PANTHER" id="PTHR43792">
    <property type="entry name" value="GNAT FAMILY, PUTATIVE (AFU_ORTHOLOGUE AFUA_3G00765)-RELATED-RELATED"/>
    <property type="match status" value="1"/>
</dbReference>
<organism evidence="2 3">
    <name type="scientific">Vibrio owensii</name>
    <dbReference type="NCBI Taxonomy" id="696485"/>
    <lineage>
        <taxon>Bacteria</taxon>
        <taxon>Pseudomonadati</taxon>
        <taxon>Pseudomonadota</taxon>
        <taxon>Gammaproteobacteria</taxon>
        <taxon>Vibrionales</taxon>
        <taxon>Vibrionaceae</taxon>
        <taxon>Vibrio</taxon>
    </lineage>
</organism>
<proteinExistence type="predicted"/>
<evidence type="ECO:0000259" key="1">
    <source>
        <dbReference type="PROSITE" id="PS51186"/>
    </source>
</evidence>
<dbReference type="PROSITE" id="PS51186">
    <property type="entry name" value="GNAT"/>
    <property type="match status" value="1"/>
</dbReference>
<dbReference type="GO" id="GO:0016747">
    <property type="term" value="F:acyltransferase activity, transferring groups other than amino-acyl groups"/>
    <property type="evidence" value="ECO:0007669"/>
    <property type="project" value="InterPro"/>
</dbReference>
<evidence type="ECO:0000313" key="3">
    <source>
        <dbReference type="Proteomes" id="UP000390336"/>
    </source>
</evidence>
<dbReference type="InterPro" id="IPR051531">
    <property type="entry name" value="N-acetyltransferase"/>
</dbReference>
<name>A0AAP9KBR4_9VIBR</name>
<dbReference type="PANTHER" id="PTHR43792:SF1">
    <property type="entry name" value="N-ACETYLTRANSFERASE DOMAIN-CONTAINING PROTEIN"/>
    <property type="match status" value="1"/>
</dbReference>
<dbReference type="Gene3D" id="3.40.630.30">
    <property type="match status" value="1"/>
</dbReference>
<dbReference type="InterPro" id="IPR000182">
    <property type="entry name" value="GNAT_dom"/>
</dbReference>
<accession>A0AAP9KBR4</accession>
<evidence type="ECO:0000313" key="2">
    <source>
        <dbReference type="EMBL" id="QGH48822.1"/>
    </source>
</evidence>
<dbReference type="Pfam" id="PF13302">
    <property type="entry name" value="Acetyltransf_3"/>
    <property type="match status" value="1"/>
</dbReference>
<sequence>MELATGFNNTKFVFSPVCVNDASEFFESISSREFPSSLPLAEIKTLTQAKAWCLDMVSGWESGKCYVWTCRRSSDSAIVGQVTLLPKENCLALAYWVVPSLWGQGIATEMCKSLLVHIQRTGYRGNVWAGVHSWNARSSSVLKKLGFKEIEFSVEGAEYLLEIVC</sequence>
<protein>
    <submittedName>
        <fullName evidence="2">GNAT family N-acetyltransferase</fullName>
    </submittedName>
</protein>
<gene>
    <name evidence="2" type="ORF">APZ19_07020</name>
</gene>
<feature type="domain" description="N-acetyltransferase" evidence="1">
    <location>
        <begin position="12"/>
        <end position="165"/>
    </location>
</feature>
<dbReference type="EMBL" id="CP045859">
    <property type="protein sequence ID" value="QGH48822.1"/>
    <property type="molecule type" value="Genomic_DNA"/>
</dbReference>
<dbReference type="Proteomes" id="UP000390336">
    <property type="component" value="Chromosome 1"/>
</dbReference>
<dbReference type="SUPFAM" id="SSF55729">
    <property type="entry name" value="Acyl-CoA N-acyltransferases (Nat)"/>
    <property type="match status" value="1"/>
</dbReference>